<keyword evidence="1" id="KW-1133">Transmembrane helix</keyword>
<dbReference type="EMBL" id="GBRH01265747">
    <property type="protein sequence ID" value="JAD32148.1"/>
    <property type="molecule type" value="Transcribed_RNA"/>
</dbReference>
<sequence length="32" mass="3710">MIGHWDSTVMLLYLVGWPPISGFMIPSTLFNW</sequence>
<evidence type="ECO:0000313" key="2">
    <source>
        <dbReference type="EMBL" id="JAD32148.1"/>
    </source>
</evidence>
<dbReference type="AlphaFoldDB" id="A0A0A8Z3A8"/>
<keyword evidence="1" id="KW-0812">Transmembrane</keyword>
<reference evidence="2" key="1">
    <citation type="submission" date="2014-09" db="EMBL/GenBank/DDBJ databases">
        <authorList>
            <person name="Magalhaes I.L.F."/>
            <person name="Oliveira U."/>
            <person name="Santos F.R."/>
            <person name="Vidigal T.H.D.A."/>
            <person name="Brescovit A.D."/>
            <person name="Santos A.J."/>
        </authorList>
    </citation>
    <scope>NUCLEOTIDE SEQUENCE</scope>
    <source>
        <tissue evidence="2">Shoot tissue taken approximately 20 cm above the soil surface</tissue>
    </source>
</reference>
<evidence type="ECO:0000256" key="1">
    <source>
        <dbReference type="SAM" id="Phobius"/>
    </source>
</evidence>
<keyword evidence="1" id="KW-0472">Membrane</keyword>
<reference evidence="2" key="2">
    <citation type="journal article" date="2015" name="Data Brief">
        <title>Shoot transcriptome of the giant reed, Arundo donax.</title>
        <authorList>
            <person name="Barrero R.A."/>
            <person name="Guerrero F.D."/>
            <person name="Moolhuijzen P."/>
            <person name="Goolsby J.A."/>
            <person name="Tidwell J."/>
            <person name="Bellgard S.E."/>
            <person name="Bellgard M.I."/>
        </authorList>
    </citation>
    <scope>NUCLEOTIDE SEQUENCE</scope>
    <source>
        <tissue evidence="2">Shoot tissue taken approximately 20 cm above the soil surface</tissue>
    </source>
</reference>
<organism evidence="2">
    <name type="scientific">Arundo donax</name>
    <name type="common">Giant reed</name>
    <name type="synonym">Donax arundinaceus</name>
    <dbReference type="NCBI Taxonomy" id="35708"/>
    <lineage>
        <taxon>Eukaryota</taxon>
        <taxon>Viridiplantae</taxon>
        <taxon>Streptophyta</taxon>
        <taxon>Embryophyta</taxon>
        <taxon>Tracheophyta</taxon>
        <taxon>Spermatophyta</taxon>
        <taxon>Magnoliopsida</taxon>
        <taxon>Liliopsida</taxon>
        <taxon>Poales</taxon>
        <taxon>Poaceae</taxon>
        <taxon>PACMAD clade</taxon>
        <taxon>Arundinoideae</taxon>
        <taxon>Arundineae</taxon>
        <taxon>Arundo</taxon>
    </lineage>
</organism>
<feature type="transmembrane region" description="Helical" evidence="1">
    <location>
        <begin position="12"/>
        <end position="30"/>
    </location>
</feature>
<protein>
    <submittedName>
        <fullName evidence="2">Uncharacterized protein</fullName>
    </submittedName>
</protein>
<proteinExistence type="predicted"/>
<accession>A0A0A8Z3A8</accession>
<name>A0A0A8Z3A8_ARUDO</name>